<proteinExistence type="predicted"/>
<reference evidence="1 2" key="2">
    <citation type="journal article" date="2017" name="Front. Plant Sci.">
        <title>Gene Classification and Mining of Molecular Markers Useful in Red Clover (Trifolium pratense) Breeding.</title>
        <authorList>
            <person name="Istvanek J."/>
            <person name="Dluhosova J."/>
            <person name="Dluhos P."/>
            <person name="Patkova L."/>
            <person name="Nedelnik J."/>
            <person name="Repkova J."/>
        </authorList>
    </citation>
    <scope>NUCLEOTIDE SEQUENCE [LARGE SCALE GENOMIC DNA]</scope>
    <source>
        <strain evidence="2">cv. Tatra</strain>
        <tissue evidence="1">Young leaves</tissue>
    </source>
</reference>
<dbReference type="AlphaFoldDB" id="A0A2K3NY68"/>
<name>A0A2K3NY68_TRIPR</name>
<accession>A0A2K3NY68</accession>
<comment type="caution">
    <text evidence="1">The sequence shown here is derived from an EMBL/GenBank/DDBJ whole genome shotgun (WGS) entry which is preliminary data.</text>
</comment>
<organism evidence="1 2">
    <name type="scientific">Trifolium pratense</name>
    <name type="common">Red clover</name>
    <dbReference type="NCBI Taxonomy" id="57577"/>
    <lineage>
        <taxon>Eukaryota</taxon>
        <taxon>Viridiplantae</taxon>
        <taxon>Streptophyta</taxon>
        <taxon>Embryophyta</taxon>
        <taxon>Tracheophyta</taxon>
        <taxon>Spermatophyta</taxon>
        <taxon>Magnoliopsida</taxon>
        <taxon>eudicotyledons</taxon>
        <taxon>Gunneridae</taxon>
        <taxon>Pentapetalae</taxon>
        <taxon>rosids</taxon>
        <taxon>fabids</taxon>
        <taxon>Fabales</taxon>
        <taxon>Fabaceae</taxon>
        <taxon>Papilionoideae</taxon>
        <taxon>50 kb inversion clade</taxon>
        <taxon>NPAAA clade</taxon>
        <taxon>Hologalegina</taxon>
        <taxon>IRL clade</taxon>
        <taxon>Trifolieae</taxon>
        <taxon>Trifolium</taxon>
    </lineage>
</organism>
<evidence type="ECO:0000313" key="2">
    <source>
        <dbReference type="Proteomes" id="UP000236291"/>
    </source>
</evidence>
<gene>
    <name evidence="1" type="ORF">L195_g004487</name>
</gene>
<sequence>MKHRNSSNFLHISTVKHCHVVPKQSSACSRPIGYGVIGIRLHPTDHRVRHNTISSWAAAAGLSPMDILCNTDASVSCNSSLVVSATDSLVATRILPCAAWTLTLALLNRIPHLANQIV</sequence>
<protein>
    <submittedName>
        <fullName evidence="1">Uncharacterized protein</fullName>
    </submittedName>
</protein>
<reference evidence="1 2" key="1">
    <citation type="journal article" date="2014" name="Am. J. Bot.">
        <title>Genome assembly and annotation for red clover (Trifolium pratense; Fabaceae).</title>
        <authorList>
            <person name="Istvanek J."/>
            <person name="Jaros M."/>
            <person name="Krenek A."/>
            <person name="Repkova J."/>
        </authorList>
    </citation>
    <scope>NUCLEOTIDE SEQUENCE [LARGE SCALE GENOMIC DNA]</scope>
    <source>
        <strain evidence="2">cv. Tatra</strain>
        <tissue evidence="1">Young leaves</tissue>
    </source>
</reference>
<evidence type="ECO:0000313" key="1">
    <source>
        <dbReference type="EMBL" id="PNY07978.1"/>
    </source>
</evidence>
<dbReference type="EMBL" id="ASHM01002223">
    <property type="protein sequence ID" value="PNY07978.1"/>
    <property type="molecule type" value="Genomic_DNA"/>
</dbReference>
<dbReference type="Proteomes" id="UP000236291">
    <property type="component" value="Unassembled WGS sequence"/>
</dbReference>